<feature type="transmembrane region" description="Helical" evidence="1">
    <location>
        <begin position="116"/>
        <end position="135"/>
    </location>
</feature>
<keyword evidence="1" id="KW-0472">Membrane</keyword>
<organism evidence="2 3">
    <name type="scientific">Pseudonocardia autotrophica</name>
    <name type="common">Amycolata autotrophica</name>
    <name type="synonym">Nocardia autotrophica</name>
    <dbReference type="NCBI Taxonomy" id="2074"/>
    <lineage>
        <taxon>Bacteria</taxon>
        <taxon>Bacillati</taxon>
        <taxon>Actinomycetota</taxon>
        <taxon>Actinomycetes</taxon>
        <taxon>Pseudonocardiales</taxon>
        <taxon>Pseudonocardiaceae</taxon>
        <taxon>Pseudonocardia</taxon>
    </lineage>
</organism>
<proteinExistence type="predicted"/>
<evidence type="ECO:0000313" key="2">
    <source>
        <dbReference type="EMBL" id="OSY38860.1"/>
    </source>
</evidence>
<keyword evidence="1" id="KW-1133">Transmembrane helix</keyword>
<protein>
    <submittedName>
        <fullName evidence="2">Uncharacterized protein</fullName>
    </submittedName>
</protein>
<reference evidence="2 3" key="1">
    <citation type="submission" date="2016-09" db="EMBL/GenBank/DDBJ databases">
        <title>Pseudonocardia autotrophica DSM535, a candidate organism with high potential of specific P450 cytochromes.</title>
        <authorList>
            <person name="Grumaz C."/>
            <person name="Vainshtein Y."/>
            <person name="Kirstahler P."/>
            <person name="Sohn K."/>
        </authorList>
    </citation>
    <scope>NUCLEOTIDE SEQUENCE [LARGE SCALE GENOMIC DNA]</scope>
    <source>
        <strain evidence="2 3">DSM 535</strain>
    </source>
</reference>
<sequence length="175" mass="19283">MPIEATHSDGRSVRRGTLAVDREGLVFEPARASGGRRLRLPAETLRRTSVEGRVSGRDVIPRRRVRVDSVGGVGHWFVVHDPDATASLIEAVTADPPPHPAIVERRRRDAGRRNPLGFLRCQLVLVLLLIGGAAIRALEPGAIGIADVMIVVGTTLMAAYVLLEMWRYRRYRLTP</sequence>
<feature type="transmembrane region" description="Helical" evidence="1">
    <location>
        <begin position="141"/>
        <end position="163"/>
    </location>
</feature>
<accession>A0A1Y2MUI9</accession>
<evidence type="ECO:0000256" key="1">
    <source>
        <dbReference type="SAM" id="Phobius"/>
    </source>
</evidence>
<dbReference type="EMBL" id="MIGB01000020">
    <property type="protein sequence ID" value="OSY38860.1"/>
    <property type="molecule type" value="Genomic_DNA"/>
</dbReference>
<gene>
    <name evidence="2" type="ORF">BG845_03732</name>
</gene>
<evidence type="ECO:0000313" key="3">
    <source>
        <dbReference type="Proteomes" id="UP000194360"/>
    </source>
</evidence>
<keyword evidence="3" id="KW-1185">Reference proteome</keyword>
<dbReference type="Proteomes" id="UP000194360">
    <property type="component" value="Unassembled WGS sequence"/>
</dbReference>
<keyword evidence="1" id="KW-0812">Transmembrane</keyword>
<name>A0A1Y2MUI9_PSEAH</name>
<dbReference type="AlphaFoldDB" id="A0A1Y2MUI9"/>
<comment type="caution">
    <text evidence="2">The sequence shown here is derived from an EMBL/GenBank/DDBJ whole genome shotgun (WGS) entry which is preliminary data.</text>
</comment>